<feature type="domain" description="Dystroglycan-type cadherin-like" evidence="2">
    <location>
        <begin position="769"/>
        <end position="864"/>
    </location>
</feature>
<keyword evidence="4" id="KW-1185">Reference proteome</keyword>
<feature type="domain" description="Dystroglycan-type cadherin-like" evidence="2">
    <location>
        <begin position="2240"/>
        <end position="2335"/>
    </location>
</feature>
<proteinExistence type="predicted"/>
<dbReference type="Proteomes" id="UP001150062">
    <property type="component" value="Unassembled WGS sequence"/>
</dbReference>
<feature type="domain" description="Dystroglycan-type cadherin-like" evidence="2">
    <location>
        <begin position="1929"/>
        <end position="2033"/>
    </location>
</feature>
<dbReference type="Pfam" id="PF05345">
    <property type="entry name" value="He_PIG"/>
    <property type="match status" value="4"/>
</dbReference>
<accession>A0ABQ8Y7U3</accession>
<sequence length="2461" mass="277473">MNKLFAFLFIASIFSTIYCDSCLSALDDELIVNDDDMYDDKFSSVATLADGTHSVVVWRSSYSSTYNLNIAILDTSDPLVADGERPTHVYEAQQLTTGQAYNTYPDVTPLHDNKFLVMWSGGDDNSNLDIYARVYKYTTGEGFTTLSTETIINTHLLENQEYPTARLVKDENNPDREKVLLVWSSQNQDPSDAGVVASYGVYCQLAEFTDLNNFELLGDEERLNEEIPNSQFKQHMWSHTTDGSVVVVWESANQDSFASGVFGRVIDCKGEEATFKSEEFKINYNTDYNQLQIAVSGSHEEGSNLVVFTWASKHDHVGYYSIYYRVMDLDYTQYENGIPKFITEDVLVSQNLNGYSDDMVDPMIAFTKGNNVVIIGWTSKDQDYAYNSLTRDYENSDGVYARAYDSSSWQTSGLSVISDEFPIHSGMIFDQSEVRIDAIGDENDIIFTWTSGSAIQKSQIITRLWGFGGVPPVKINDMVTQNLMATVQHTYNVEKIIFEDINDQTLTYTAYESGTDTPVDDWITFNVLAGDYFQFVFDTPAVCSGTYDIEIRAQNECDGYTVAPLTINIENQSPVVPAAVTGQTVDANSLYTYTILDSEYYDNDGDLDYPLTVNLPDFLSFDGSVISGTAPDGCGTDSQSFDIQIIAIDDCDQQSSVTFTVDIINEGPSYNGGLTGKEVTAGQLADPYDISSFFTEPEGGDLTFTFELTDTSKTNPSWNILDENTGVFNWNVPNTQPAETLAIKVIATDACGTSESGNFVLTVINETPEKKITIDTKDLDASYYWTFKIEIGTIVDPEGATITYEAYTIQGEQWWSFDSNSLTFSGTTPKDCRGEYIIGLKGSDPSGQYNETQFNVNVGNNPAPEVIGTINRLEGISNQPFTHTFIMENLFTDDNMDTMTYKVSDFDNENVLNGIDFDDIDTIFNSKLASYCNDVVTYKLWAIDECDSSVNIEFEILFVNYEPTVVDPLSNETYTIDLESVKYYLYTDERTAFEDLNEEELSYEYNLILDDGTRTQAYWVTFQDTSDPVYFDIDLEDLCTASHHFEVIATDKCNKNATSDFWIHTINYEPTIDDQSTLDGHTFTMYKNEDFFVSLANTFNDDEALSGLTLTLEALADNGVDTQDLPYYLDFDSQDQTLQYNGAEISELCEETHTLIYTITDKCEQTKSVQFEVSFETRPPVVVAPGIEDREITTFMRSIKVEYGLAFNDPDDEFLETTVYKIVDEEHVSIDTISWITDQRKDEGEFDDYQSNYLDVDLYEQCDGTHDFIVYAEDVCNKTVSETFTITIDNTAPYIMDDAILPSKIIEGEQQLPFYIELGEIFADDDDQATFETYVVKKDSEELPIWLEYNGDDFALSSINSGNDNLPSMCDSEFEMVYYAIDRCGNKASYEFTLNIVNKAPTMDHDIGDITVNAVDLEYIANFETLYSDVNNDVITYNAWLMDDTLGKQDLPDWVLFDNTLPKFTFNVTYKCSGDYTFSIRANDGCSEFIDDEFQFTIVNQPITINEDANFPEQINANSNLPFSYDLPYPFFDPDNIQYLFEFEVLDLDNVKPDWLDLDPQTGILSSTNNGIDNLLAGCDKIIPLKITALNDCEQTAEILFDLMLVNTGPTSNDIQDISVDKSQTKSHFLDLTGYWSDINNDNLIYTAFEVIDGEEVALDSSWITFDAATPSFTCDFTNKCDAVHTFNVYGTEATCGEESMESFSITIVNSPPEANIPIQKEFTVNSHLPFSLQIENPFSDPDTDTLTYEMYDQNLRSRRGAKETLTAINSLSDNMEFDTESFILSTTNSGSDNAPVICDTSRQLFLKASDTCGESNTVEITVNFKNTAPTNTGLGDFTMTVLDQTQTLNMAGIFSDANGDDLEYTMSYEGTPIGEYSWINFDESIPSATFDVTEQCNENFLFKVTAEDECGATSDATFTLSTQNLKPEYHDTFVEQQAFSHEIWTYSVPEGSFSDPEGQDLDYTFTVLNKDQLGDELYYDWIEFNAETLMLSGDPPEICNIVLEIEITAEDNCGLTEIGTFNLTVTDSERPIPVIEELDTEHILPGESWEYYINPEWFISEDDKPLKFHAEHKDADEGVLLPDWLKYDEDNLRLYGTVPADTCIETWCLYIVATDPCENRATIDFSIATINNPPQVNMAIPNDITSGGVEWEYSFDAYTFTDYEDDTLSYFATIADAENSDLPEWMHFDPDFRTFSGMTPFEDCAIYNIPIRVFANDHCTENQVFADFELTIGNIKPEITCNGIEDQVTHQGHWFEFTIPEDAFVDADNDELYYHAVLSDINSLPNWITFENGTFTGIVPNQCFKVYEFLITAYDHCGDNISQKFKLIIDDPAPYVDNALGSMWLKSGRSWTFQIPEDHILDPFDEELTFDVRLVGASNERPLPSWLEFDYETMTFIGVPECDGTYEIAITATDACGQHITDIFTLTVSGCQKNSPDHWTNILSWCSAVGILSQFTTGSF</sequence>
<feature type="domain" description="Dystroglycan-type cadherin-like" evidence="2">
    <location>
        <begin position="2336"/>
        <end position="2436"/>
    </location>
</feature>
<evidence type="ECO:0000256" key="1">
    <source>
        <dbReference type="SAM" id="SignalP"/>
    </source>
</evidence>
<dbReference type="SUPFAM" id="SSF49313">
    <property type="entry name" value="Cadherin-like"/>
    <property type="match status" value="9"/>
</dbReference>
<evidence type="ECO:0000313" key="3">
    <source>
        <dbReference type="EMBL" id="KAJ6240878.1"/>
    </source>
</evidence>
<protein>
    <submittedName>
        <fullName evidence="3">Dystroglycan</fullName>
    </submittedName>
</protein>
<keyword evidence="1" id="KW-0732">Signal</keyword>
<dbReference type="InterPro" id="IPR013783">
    <property type="entry name" value="Ig-like_fold"/>
</dbReference>
<evidence type="ECO:0000313" key="4">
    <source>
        <dbReference type="Proteomes" id="UP001150062"/>
    </source>
</evidence>
<dbReference type="SMART" id="SM00736">
    <property type="entry name" value="CADG"/>
    <property type="match status" value="8"/>
</dbReference>
<feature type="signal peptide" evidence="1">
    <location>
        <begin position="1"/>
        <end position="19"/>
    </location>
</feature>
<feature type="domain" description="Dystroglycan-type cadherin-like" evidence="2">
    <location>
        <begin position="2034"/>
        <end position="2135"/>
    </location>
</feature>
<evidence type="ECO:0000259" key="2">
    <source>
        <dbReference type="SMART" id="SM00736"/>
    </source>
</evidence>
<name>A0ABQ8Y7U3_9EUKA</name>
<reference evidence="3" key="1">
    <citation type="submission" date="2022-08" db="EMBL/GenBank/DDBJ databases">
        <title>Novel sulfate-reducing endosymbionts in the free-living metamonad Anaeramoeba.</title>
        <authorList>
            <person name="Jerlstrom-Hultqvist J."/>
            <person name="Cepicka I."/>
            <person name="Gallot-Lavallee L."/>
            <person name="Salas-Leiva D."/>
            <person name="Curtis B.A."/>
            <person name="Zahonova K."/>
            <person name="Pipaliya S."/>
            <person name="Dacks J."/>
            <person name="Roger A.J."/>
        </authorList>
    </citation>
    <scope>NUCLEOTIDE SEQUENCE</scope>
    <source>
        <strain evidence="3">Schooner1</strain>
    </source>
</reference>
<gene>
    <name evidence="3" type="ORF">M0813_23977</name>
</gene>
<feature type="domain" description="Dystroglycan-type cadherin-like" evidence="2">
    <location>
        <begin position="679"/>
        <end position="768"/>
    </location>
</feature>
<dbReference type="Gene3D" id="2.60.40.10">
    <property type="entry name" value="Immunoglobulins"/>
    <property type="match status" value="9"/>
</dbReference>
<feature type="domain" description="Dystroglycan-type cadherin-like" evidence="2">
    <location>
        <begin position="575"/>
        <end position="670"/>
    </location>
</feature>
<feature type="domain" description="Dystroglycan-type cadherin-like" evidence="2">
    <location>
        <begin position="2136"/>
        <end position="2238"/>
    </location>
</feature>
<organism evidence="3 4">
    <name type="scientific">Anaeramoeba flamelloides</name>
    <dbReference type="NCBI Taxonomy" id="1746091"/>
    <lineage>
        <taxon>Eukaryota</taxon>
        <taxon>Metamonada</taxon>
        <taxon>Anaeramoebidae</taxon>
        <taxon>Anaeramoeba</taxon>
    </lineage>
</organism>
<dbReference type="EMBL" id="JAOAOG010000198">
    <property type="protein sequence ID" value="KAJ6240878.1"/>
    <property type="molecule type" value="Genomic_DNA"/>
</dbReference>
<dbReference type="InterPro" id="IPR015919">
    <property type="entry name" value="Cadherin-like_sf"/>
</dbReference>
<comment type="caution">
    <text evidence="3">The sequence shown here is derived from an EMBL/GenBank/DDBJ whole genome shotgun (WGS) entry which is preliminary data.</text>
</comment>
<dbReference type="InterPro" id="IPR006644">
    <property type="entry name" value="Cadg"/>
</dbReference>
<feature type="chain" id="PRO_5046458043" evidence="1">
    <location>
        <begin position="20"/>
        <end position="2461"/>
    </location>
</feature>